<dbReference type="Proteomes" id="UP000309231">
    <property type="component" value="Chromosome"/>
</dbReference>
<evidence type="ECO:0000256" key="1">
    <source>
        <dbReference type="ARBA" id="ARBA00022801"/>
    </source>
</evidence>
<dbReference type="PANTHER" id="PTHR48081">
    <property type="entry name" value="AB HYDROLASE SUPERFAMILY PROTEIN C4A8.06C"/>
    <property type="match status" value="1"/>
</dbReference>
<dbReference type="Pfam" id="PF07859">
    <property type="entry name" value="Abhydrolase_3"/>
    <property type="match status" value="1"/>
</dbReference>
<dbReference type="KEGG" id="mmuc:C1S78_011430"/>
<evidence type="ECO:0000313" key="4">
    <source>
        <dbReference type="EMBL" id="TLH52892.1"/>
    </source>
</evidence>
<sequence>MSIERRLDPALRHLVGARIDLAAETLVQLRESLDSRRRLAAAAVDVTGVDVADAQVAAAGRVIPVRIYRAGGRAVPAVLFCHSGGFVLGNLDTDHRWCLELARAVGCAVVSVDYRLAPEHPYPAAFDDVAAVLEWIADHAAALDVDAQRIAVAGNSAGGGLAALVAQASAVGALPPVVFQLLHQPVLDDRPTPSKADFSTTPGFDGPAVELMWQHYLAGAPVPAGAVPGRTAELAGVPTALITCAELDPLRDEAVDYALRLMWAGVTTELHVYPGTCHGFESFLPDWQTSRDLLALHAGALRRALCR</sequence>
<feature type="domain" description="Alpha/beta hydrolase fold-3" evidence="2">
    <location>
        <begin position="78"/>
        <end position="281"/>
    </location>
</feature>
<accession>A0A8H2PH66</accession>
<keyword evidence="5" id="KW-1185">Reference proteome</keyword>
<dbReference type="Gene3D" id="3.40.50.1820">
    <property type="entry name" value="alpha/beta hydrolase"/>
    <property type="match status" value="1"/>
</dbReference>
<reference evidence="3 5" key="2">
    <citation type="journal article" date="2019" name="BMC Evol. Biol.">
        <title>Comparative genomics of Mycobacterium mucogenicum and Mycobacterium neoaurum clade members emphasizing tRNA and non-coding RNA.</title>
        <authorList>
            <person name="Behra P.R.K."/>
            <person name="Pettersson B.M.F."/>
            <person name="Das S."/>
            <person name="Dasgupta S."/>
            <person name="Kirsebom L.A."/>
        </authorList>
    </citation>
    <scope>NUCLEOTIDE SEQUENCE [LARGE SCALE GENOMIC DNA]</scope>
    <source>
        <strain evidence="3 5">DSM 44124</strain>
    </source>
</reference>
<gene>
    <name evidence="3" type="ORF">C1S78_011430</name>
    <name evidence="4" type="ORF">C1S78_11405</name>
</gene>
<dbReference type="GO" id="GO:0016787">
    <property type="term" value="F:hydrolase activity"/>
    <property type="evidence" value="ECO:0007669"/>
    <property type="project" value="UniProtKB-KW"/>
</dbReference>
<keyword evidence="1 4" id="KW-0378">Hydrolase</keyword>
<dbReference type="EMBL" id="CP062008">
    <property type="protein sequence ID" value="QPG71479.1"/>
    <property type="molecule type" value="Genomic_DNA"/>
</dbReference>
<dbReference type="InterPro" id="IPR013094">
    <property type="entry name" value="AB_hydrolase_3"/>
</dbReference>
<evidence type="ECO:0000313" key="3">
    <source>
        <dbReference type="EMBL" id="QPG71479.1"/>
    </source>
</evidence>
<dbReference type="InterPro" id="IPR029058">
    <property type="entry name" value="AB_hydrolase_fold"/>
</dbReference>
<evidence type="ECO:0000313" key="5">
    <source>
        <dbReference type="Proteomes" id="UP000309231"/>
    </source>
</evidence>
<evidence type="ECO:0000259" key="2">
    <source>
        <dbReference type="Pfam" id="PF07859"/>
    </source>
</evidence>
<dbReference type="GeneID" id="76725527"/>
<proteinExistence type="predicted"/>
<reference evidence="3 5" key="3">
    <citation type="journal article" date="2019" name="Sci. Rep.">
        <title>Insight into the biology of Mycobacterium mucogenicum and Mycobacterium neoaurum clade members.</title>
        <authorList>
            <person name="Behra P.R.K."/>
            <person name="Pettersson B.M.F."/>
            <person name="Ramesh M."/>
            <person name="Dasgupta S."/>
            <person name="Kirsebom L.A."/>
        </authorList>
    </citation>
    <scope>NUCLEOTIDE SEQUENCE [LARGE SCALE GENOMIC DNA]</scope>
    <source>
        <strain evidence="3 5">DSM 44124</strain>
    </source>
</reference>
<organism evidence="4">
    <name type="scientific">Mycolicibacterium mucogenicum DSM 44124</name>
    <dbReference type="NCBI Taxonomy" id="1226753"/>
    <lineage>
        <taxon>Bacteria</taxon>
        <taxon>Bacillati</taxon>
        <taxon>Actinomycetota</taxon>
        <taxon>Actinomycetes</taxon>
        <taxon>Mycobacteriales</taxon>
        <taxon>Mycobacteriaceae</taxon>
        <taxon>Mycolicibacterium</taxon>
    </lineage>
</organism>
<protein>
    <submittedName>
        <fullName evidence="4">Alpha/beta hydrolase</fullName>
    </submittedName>
</protein>
<reference evidence="4" key="1">
    <citation type="submission" date="2018-01" db="EMBL/GenBank/DDBJ databases">
        <title>Comparative genomics of Mycobacterium mucogenicum and Mycobacterium neoaurum clade members emphasizing tRNA and non-coding RNA.</title>
        <authorList>
            <person name="Behra P.R.K."/>
            <person name="Pettersson B.M.F."/>
            <person name="Das S."/>
            <person name="Dasgupta S."/>
            <person name="Kirsebom L.A."/>
        </authorList>
    </citation>
    <scope>NUCLEOTIDE SEQUENCE</scope>
    <source>
        <strain evidence="4">DSM 44124</strain>
    </source>
</reference>
<dbReference type="EMBL" id="POTL01000001">
    <property type="protein sequence ID" value="TLH52892.1"/>
    <property type="molecule type" value="Genomic_DNA"/>
</dbReference>
<dbReference type="RefSeq" id="WP_029105353.1">
    <property type="nucleotide sequence ID" value="NZ_ANBS01000012.1"/>
</dbReference>
<dbReference type="InterPro" id="IPR050300">
    <property type="entry name" value="GDXG_lipolytic_enzyme"/>
</dbReference>
<name>A0A8H2PH66_MYCMU</name>
<dbReference type="SUPFAM" id="SSF53474">
    <property type="entry name" value="alpha/beta-Hydrolases"/>
    <property type="match status" value="1"/>
</dbReference>
<dbReference type="PANTHER" id="PTHR48081:SF8">
    <property type="entry name" value="ALPHA_BETA HYDROLASE FOLD-3 DOMAIN-CONTAINING PROTEIN-RELATED"/>
    <property type="match status" value="1"/>
</dbReference>
<dbReference type="AlphaFoldDB" id="A0A8H2PH66"/>